<reference evidence="1" key="1">
    <citation type="journal article" date="2015" name="Nature">
        <title>Complex archaea that bridge the gap between prokaryotes and eukaryotes.</title>
        <authorList>
            <person name="Spang A."/>
            <person name="Saw J.H."/>
            <person name="Jorgensen S.L."/>
            <person name="Zaremba-Niedzwiedzka K."/>
            <person name="Martijn J."/>
            <person name="Lind A.E."/>
            <person name="van Eijk R."/>
            <person name="Schleper C."/>
            <person name="Guy L."/>
            <person name="Ettema T.J."/>
        </authorList>
    </citation>
    <scope>NUCLEOTIDE SEQUENCE</scope>
</reference>
<gene>
    <name evidence="1" type="ORF">LCGC14_1455230</name>
</gene>
<organism evidence="1">
    <name type="scientific">marine sediment metagenome</name>
    <dbReference type="NCBI Taxonomy" id="412755"/>
    <lineage>
        <taxon>unclassified sequences</taxon>
        <taxon>metagenomes</taxon>
        <taxon>ecological metagenomes</taxon>
    </lineage>
</organism>
<dbReference type="AlphaFoldDB" id="A0A0F9LXA5"/>
<evidence type="ECO:0000313" key="1">
    <source>
        <dbReference type="EMBL" id="KKM69000.1"/>
    </source>
</evidence>
<name>A0A0F9LXA5_9ZZZZ</name>
<proteinExistence type="predicted"/>
<dbReference type="EMBL" id="LAZR01010066">
    <property type="protein sequence ID" value="KKM69000.1"/>
    <property type="molecule type" value="Genomic_DNA"/>
</dbReference>
<comment type="caution">
    <text evidence="1">The sequence shown here is derived from an EMBL/GenBank/DDBJ whole genome shotgun (WGS) entry which is preliminary data.</text>
</comment>
<accession>A0A0F9LXA5</accession>
<sequence length="110" mass="12475">MIHDMFEDVNVVKLNSAIPSFPIPQYAECPECGGRAFADIDREWLMSAMFEGICTYTHTHITKGPPGFGWAERVRKHVFHTVWNGVAWVPKGEVKITGRNLINETSDKEL</sequence>
<protein>
    <submittedName>
        <fullName evidence="1">Uncharacterized protein</fullName>
    </submittedName>
</protein>